<comment type="caution">
    <text evidence="1">The sequence shown here is derived from an EMBL/GenBank/DDBJ whole genome shotgun (WGS) entry which is preliminary data.</text>
</comment>
<dbReference type="AlphaFoldDB" id="A0A0F8WSW9"/>
<organism evidence="1">
    <name type="scientific">marine sediment metagenome</name>
    <dbReference type="NCBI Taxonomy" id="412755"/>
    <lineage>
        <taxon>unclassified sequences</taxon>
        <taxon>metagenomes</taxon>
        <taxon>ecological metagenomes</taxon>
    </lineage>
</organism>
<name>A0A0F8WSW9_9ZZZZ</name>
<proteinExistence type="predicted"/>
<sequence>LASDSLFTTDLETVSEGQTRAFNKGGFTTVNRYARVRAKFPTSEWTGWTVFGTPTAVASGAVPTSLSELSGDLDDVSDSATRFAAEEANANRTENNTSADTTLVSGTAAATVETGAVRANAGLDSVGDLARDVLIARADSSDLLRRSAGGLYSGNLAATLGATWNTDLGNRPTELTDGRVAAVLAASGELKAVRFNTANFGIKTLANNLLTSSKSSPATGWVAYPLTASIDVPAETVSVTLEMVLPSESAAGSRRIQTGIANIGFSITSGAGPATPQVSRQGNGSLTQSSPVKGAGLTLTLYINFTTGTFLVFGGAEINQDTVLPVAIGKVT</sequence>
<evidence type="ECO:0000313" key="1">
    <source>
        <dbReference type="EMBL" id="KKK59828.1"/>
    </source>
</evidence>
<feature type="non-terminal residue" evidence="1">
    <location>
        <position position="1"/>
    </location>
</feature>
<dbReference type="EMBL" id="LAZR01063270">
    <property type="protein sequence ID" value="KKK59828.1"/>
    <property type="molecule type" value="Genomic_DNA"/>
</dbReference>
<accession>A0A0F8WSW9</accession>
<reference evidence="1" key="1">
    <citation type="journal article" date="2015" name="Nature">
        <title>Complex archaea that bridge the gap between prokaryotes and eukaryotes.</title>
        <authorList>
            <person name="Spang A."/>
            <person name="Saw J.H."/>
            <person name="Jorgensen S.L."/>
            <person name="Zaremba-Niedzwiedzka K."/>
            <person name="Martijn J."/>
            <person name="Lind A.E."/>
            <person name="van Eijk R."/>
            <person name="Schleper C."/>
            <person name="Guy L."/>
            <person name="Ettema T.J."/>
        </authorList>
    </citation>
    <scope>NUCLEOTIDE SEQUENCE</scope>
</reference>
<gene>
    <name evidence="1" type="ORF">LCGC14_3030450</name>
</gene>
<protein>
    <submittedName>
        <fullName evidence="1">Uncharacterized protein</fullName>
    </submittedName>
</protein>